<organism evidence="2 3">
    <name type="scientific">Tilletia indica</name>
    <dbReference type="NCBI Taxonomy" id="43049"/>
    <lineage>
        <taxon>Eukaryota</taxon>
        <taxon>Fungi</taxon>
        <taxon>Dikarya</taxon>
        <taxon>Basidiomycota</taxon>
        <taxon>Ustilaginomycotina</taxon>
        <taxon>Exobasidiomycetes</taxon>
        <taxon>Tilletiales</taxon>
        <taxon>Tilletiaceae</taxon>
        <taxon>Tilletia</taxon>
    </lineage>
</organism>
<name>A0A177TF12_9BASI</name>
<feature type="compositionally biased region" description="Acidic residues" evidence="1">
    <location>
        <begin position="651"/>
        <end position="661"/>
    </location>
</feature>
<accession>A0A177TF12</accession>
<evidence type="ECO:0000313" key="2">
    <source>
        <dbReference type="EMBL" id="KAE8257223.1"/>
    </source>
</evidence>
<feature type="compositionally biased region" description="Low complexity" evidence="1">
    <location>
        <begin position="721"/>
        <end position="738"/>
    </location>
</feature>
<dbReference type="EMBL" id="LWDF02000120">
    <property type="protein sequence ID" value="KAE8257223.1"/>
    <property type="molecule type" value="Genomic_DNA"/>
</dbReference>
<feature type="compositionally biased region" description="Low complexity" evidence="1">
    <location>
        <begin position="35"/>
        <end position="61"/>
    </location>
</feature>
<feature type="compositionally biased region" description="Low complexity" evidence="1">
    <location>
        <begin position="316"/>
        <end position="337"/>
    </location>
</feature>
<feature type="region of interest" description="Disordered" evidence="1">
    <location>
        <begin position="428"/>
        <end position="561"/>
    </location>
</feature>
<evidence type="ECO:0000256" key="1">
    <source>
        <dbReference type="SAM" id="MobiDB-lite"/>
    </source>
</evidence>
<protein>
    <submittedName>
        <fullName evidence="2">Uncharacterized protein</fullName>
    </submittedName>
</protein>
<evidence type="ECO:0000313" key="3">
    <source>
        <dbReference type="Proteomes" id="UP000077521"/>
    </source>
</evidence>
<dbReference type="Proteomes" id="UP000077521">
    <property type="component" value="Unassembled WGS sequence"/>
</dbReference>
<gene>
    <name evidence="2" type="ORF">A4X13_0g2503</name>
</gene>
<proteinExistence type="predicted"/>
<reference evidence="2" key="2">
    <citation type="journal article" date="2019" name="IMA Fungus">
        <title>Genome sequencing and comparison of five Tilletia species to identify candidate genes for the detection of regulated species infecting wheat.</title>
        <authorList>
            <person name="Nguyen H.D.T."/>
            <person name="Sultana T."/>
            <person name="Kesanakurti P."/>
            <person name="Hambleton S."/>
        </authorList>
    </citation>
    <scope>NUCLEOTIDE SEQUENCE</scope>
    <source>
        <strain evidence="2">DAOMC 236416</strain>
    </source>
</reference>
<feature type="region of interest" description="Disordered" evidence="1">
    <location>
        <begin position="646"/>
        <end position="869"/>
    </location>
</feature>
<feature type="compositionally biased region" description="Basic and acidic residues" evidence="1">
    <location>
        <begin position="480"/>
        <end position="494"/>
    </location>
</feature>
<feature type="region of interest" description="Disordered" evidence="1">
    <location>
        <begin position="1"/>
        <end position="61"/>
    </location>
</feature>
<feature type="region of interest" description="Disordered" evidence="1">
    <location>
        <begin position="264"/>
        <end position="337"/>
    </location>
</feature>
<sequence>MAPSPPPRRRKIRVVSSATPRSAMPIPLTGPPQPTSTTTTTSSNQKTYKKSTSTASARSASSQLANFKLTNPVVDSLIREHPSSVAGFALRAFHIGKDNQPPHRAYWATGTFGVLMPGGLEVRVSLWRGRTRVGGKGSPQPGAVPLPPISPPNAKITQSAIQIALAYALLRDKRKKRSGSDARAWGITARLREVGIARLLDLMRWSRKAVVEIVRRDIWDEQSGWTTLLKFALSHQSASFYLGSKTVSGAGGLNTWTTLFLDSAAPRPRSTSPTATRKSARRNSKQDDVDEEERETYEISDSNEEGAVRAKKAAGSKKAASSSSSSRGRSKSASASVGEDLLDLKLNPPDEIMLGLKTDLQGKEIEEVLRPYLHTTLLGEYERAEKAFDAELQRAQDEELDVEFYIHEAVKMEDELYPVPPALRLNRMMPSVEEKGGKTKGKKNDGEREVVVVSDDSEEQEEGEEGTVRAGPGASTTQDAKARAAADRDRERERRRLRRGATTAGQSSDEDCVDAASVRGKQRSRSAASSSSHRRQIRVEDDDYDAPAAGGSDKGGGRKGSAALGAVQSVSFYSTGGASVSSFTNSTSMAYLSGIRHAAAAMKGLDGQPSVISLSSDEEDDLEVGAVGGGGGVGVGVQRRVVSRNRRRLVDDDEDEDEEEQVGGGGGGAENKENCRPAASNTSSSPSVIIIDNLGSTVTTTTTRKRKWDSSSPQAVSPLFNKNGNNQHGNGDNGDANGSRAVDTTATREEVQSPSNGRSRRTNAGVPSASVRADYVTFGSGGGGGGTHHAQQENGRHGRASMPSIGTGTGMAAADDDDVGTTSPYFPRNAKGKGKEKPIPFTDDTIPFERTNGGGGRQSLPAQLPPRRRYEGVVLEEKEGANDEERAEREVDELQFEFQLAERRRGMKRAAIRYGHGHGVQGRR</sequence>
<keyword evidence="3" id="KW-1185">Reference proteome</keyword>
<feature type="compositionally biased region" description="Acidic residues" evidence="1">
    <location>
        <begin position="455"/>
        <end position="465"/>
    </location>
</feature>
<feature type="compositionally biased region" description="Basic and acidic residues" evidence="1">
    <location>
        <begin position="432"/>
        <end position="450"/>
    </location>
</feature>
<dbReference type="AlphaFoldDB" id="A0A177TF12"/>
<reference evidence="2" key="1">
    <citation type="submission" date="2016-04" db="EMBL/GenBank/DDBJ databases">
        <authorList>
            <person name="Nguyen H.D."/>
            <person name="Samba Siva P."/>
            <person name="Cullis J."/>
            <person name="Levesque C.A."/>
            <person name="Hambleton S."/>
        </authorList>
    </citation>
    <scope>NUCLEOTIDE SEQUENCE</scope>
    <source>
        <strain evidence="2">DAOMC 236416</strain>
    </source>
</reference>
<comment type="caution">
    <text evidence="2">The sequence shown here is derived from an EMBL/GenBank/DDBJ whole genome shotgun (WGS) entry which is preliminary data.</text>
</comment>